<dbReference type="Gramene" id="KMS97862">
    <property type="protein sequence ID" value="KMS97862"/>
    <property type="gene ID" value="BVRB_5g122930"/>
</dbReference>
<keyword evidence="4" id="KW-1185">Reference proteome</keyword>
<name>A0A0J8BD24_BETVV</name>
<sequence>MEAKQYQKLVDDDNNVDIEDQGSYEATLLPRRLLYTGVILLLLLAIAFMIAHCWFGLFQTHANSHPYDYSQADSFYISNDPPYSFDYEDDDDNNNNQAPSISLTNDPKFLSGLG</sequence>
<dbReference type="EMBL" id="KQ090289">
    <property type="protein sequence ID" value="KMS97862.1"/>
    <property type="molecule type" value="Genomic_DNA"/>
</dbReference>
<dbReference type="AlphaFoldDB" id="A0A0J8BD24"/>
<protein>
    <submittedName>
        <fullName evidence="3">Uncharacterized protein</fullName>
    </submittedName>
</protein>
<accession>A0A0J8BD24</accession>
<reference evidence="3 4" key="1">
    <citation type="journal article" date="2014" name="Nature">
        <title>The genome of the recently domesticated crop plant sugar beet (Beta vulgaris).</title>
        <authorList>
            <person name="Dohm J.C."/>
            <person name="Minoche A.E."/>
            <person name="Holtgrawe D."/>
            <person name="Capella-Gutierrez S."/>
            <person name="Zakrzewski F."/>
            <person name="Tafer H."/>
            <person name="Rupp O."/>
            <person name="Sorensen T.R."/>
            <person name="Stracke R."/>
            <person name="Reinhardt R."/>
            <person name="Goesmann A."/>
            <person name="Kraft T."/>
            <person name="Schulz B."/>
            <person name="Stadler P.F."/>
            <person name="Schmidt T."/>
            <person name="Gabaldon T."/>
            <person name="Lehrach H."/>
            <person name="Weisshaar B."/>
            <person name="Himmelbauer H."/>
        </authorList>
    </citation>
    <scope>NUCLEOTIDE SEQUENCE [LARGE SCALE GENOMIC DNA]</scope>
    <source>
        <tissue evidence="3">Taproot</tissue>
    </source>
</reference>
<evidence type="ECO:0000313" key="4">
    <source>
        <dbReference type="Proteomes" id="UP000035740"/>
    </source>
</evidence>
<keyword evidence="2" id="KW-1133">Transmembrane helix</keyword>
<evidence type="ECO:0000256" key="1">
    <source>
        <dbReference type="SAM" id="MobiDB-lite"/>
    </source>
</evidence>
<dbReference type="Proteomes" id="UP000035740">
    <property type="component" value="Unassembled WGS sequence"/>
</dbReference>
<keyword evidence="2" id="KW-0812">Transmembrane</keyword>
<gene>
    <name evidence="3" type="ORF">BVRB_5g122930</name>
</gene>
<keyword evidence="2" id="KW-0472">Membrane</keyword>
<proteinExistence type="predicted"/>
<feature type="transmembrane region" description="Helical" evidence="2">
    <location>
        <begin position="33"/>
        <end position="57"/>
    </location>
</feature>
<evidence type="ECO:0000313" key="3">
    <source>
        <dbReference type="EMBL" id="KMS97862.1"/>
    </source>
</evidence>
<organism evidence="3 4">
    <name type="scientific">Beta vulgaris subsp. vulgaris</name>
    <name type="common">Beet</name>
    <dbReference type="NCBI Taxonomy" id="3555"/>
    <lineage>
        <taxon>Eukaryota</taxon>
        <taxon>Viridiplantae</taxon>
        <taxon>Streptophyta</taxon>
        <taxon>Embryophyta</taxon>
        <taxon>Tracheophyta</taxon>
        <taxon>Spermatophyta</taxon>
        <taxon>Magnoliopsida</taxon>
        <taxon>eudicotyledons</taxon>
        <taxon>Gunneridae</taxon>
        <taxon>Pentapetalae</taxon>
        <taxon>Caryophyllales</taxon>
        <taxon>Chenopodiaceae</taxon>
        <taxon>Betoideae</taxon>
        <taxon>Beta</taxon>
    </lineage>
</organism>
<feature type="region of interest" description="Disordered" evidence="1">
    <location>
        <begin position="80"/>
        <end position="114"/>
    </location>
</feature>
<evidence type="ECO:0000256" key="2">
    <source>
        <dbReference type="SAM" id="Phobius"/>
    </source>
</evidence>